<evidence type="ECO:0000256" key="6">
    <source>
        <dbReference type="ARBA" id="ARBA00022605"/>
    </source>
</evidence>
<dbReference type="InterPro" id="IPR013785">
    <property type="entry name" value="Aldolase_TIM"/>
</dbReference>
<dbReference type="Proteomes" id="UP000037755">
    <property type="component" value="Unassembled WGS sequence"/>
</dbReference>
<dbReference type="SUPFAM" id="SSF51366">
    <property type="entry name" value="Ribulose-phoshate binding barrel"/>
    <property type="match status" value="1"/>
</dbReference>
<keyword evidence="6 9" id="KW-0028">Amino-acid biosynthesis</keyword>
<evidence type="ECO:0000256" key="3">
    <source>
        <dbReference type="ARBA" id="ARBA00005133"/>
    </source>
</evidence>
<comment type="pathway">
    <text evidence="3 9 11">Amino-acid biosynthesis; L-histidine biosynthesis; L-histidine from 5-phospho-alpha-D-ribose 1-diphosphate: step 4/9.</text>
</comment>
<evidence type="ECO:0000256" key="7">
    <source>
        <dbReference type="ARBA" id="ARBA00023102"/>
    </source>
</evidence>
<dbReference type="EC" id="5.3.1.16" evidence="9 11"/>
<dbReference type="FunFam" id="3.20.20.70:FF:000009">
    <property type="entry name" value="1-(5-phosphoribosyl)-5-[(5-phosphoribosylamino)methylideneamino] imidazole-4-carboxamide isomerase"/>
    <property type="match status" value="1"/>
</dbReference>
<gene>
    <name evidence="9" type="primary">hisA</name>
    <name evidence="12" type="ORF">AM493_06385</name>
</gene>
<feature type="active site" description="Proton acceptor" evidence="9">
    <location>
        <position position="8"/>
    </location>
</feature>
<evidence type="ECO:0000256" key="8">
    <source>
        <dbReference type="ARBA" id="ARBA00023235"/>
    </source>
</evidence>
<dbReference type="AlphaFoldDB" id="A0A0M8MA19"/>
<dbReference type="NCBIfam" id="TIGR00007">
    <property type="entry name" value="1-(5-phosphoribosyl)-5-[(5-phosphoribosylamino)methylideneamino]imidazole-4-carboxamide isomerase"/>
    <property type="match status" value="1"/>
</dbReference>
<feature type="active site" description="Proton donor" evidence="9">
    <location>
        <position position="130"/>
    </location>
</feature>
<evidence type="ECO:0000256" key="4">
    <source>
        <dbReference type="ARBA" id="ARBA00009667"/>
    </source>
</evidence>
<dbReference type="GO" id="GO:0000105">
    <property type="term" value="P:L-histidine biosynthetic process"/>
    <property type="evidence" value="ECO:0007669"/>
    <property type="project" value="UniProtKB-UniRule"/>
</dbReference>
<keyword evidence="13" id="KW-1185">Reference proteome</keyword>
<evidence type="ECO:0000256" key="2">
    <source>
        <dbReference type="ARBA" id="ARBA00004496"/>
    </source>
</evidence>
<evidence type="ECO:0000256" key="11">
    <source>
        <dbReference type="RuleBase" id="RU003658"/>
    </source>
</evidence>
<dbReference type="RefSeq" id="WP_054406913.1">
    <property type="nucleotide sequence ID" value="NZ_FOYA01000003.1"/>
</dbReference>
<evidence type="ECO:0000313" key="13">
    <source>
        <dbReference type="Proteomes" id="UP000037755"/>
    </source>
</evidence>
<sequence length="237" mass="25208">MKIIPAIDIINGKCVRLTQGDYTTQKIYNQNPVEAAKQFEAAGIKYLHVVDLDGAKSGHIVNHKVLEAIATQTSLTIDFGGGIKTDDAIALAFNCGASQITAGSIAVKNPQVVEGWLAKYGPDKIILGADCNNRKIAINGWQQESEQDVLNFIQAYQAKGITNVICTDIAKDGLLQGPSESLYREILANTNINLIASGGITTMADVLVMKAIGCTGAIIGKALYEGTINLKELSALC</sequence>
<keyword evidence="5 9" id="KW-0963">Cytoplasm</keyword>
<dbReference type="GO" id="GO:0003949">
    <property type="term" value="F:1-(5-phosphoribosyl)-5-[(5-phosphoribosylamino)methylideneamino]imidazole-4-carboxamide isomerase activity"/>
    <property type="evidence" value="ECO:0007669"/>
    <property type="project" value="UniProtKB-UniRule"/>
</dbReference>
<evidence type="ECO:0000256" key="9">
    <source>
        <dbReference type="HAMAP-Rule" id="MF_01014"/>
    </source>
</evidence>
<comment type="subcellular location">
    <subcellularLocation>
        <location evidence="2 9 11">Cytoplasm</location>
    </subcellularLocation>
</comment>
<dbReference type="Gene3D" id="3.20.20.70">
    <property type="entry name" value="Aldolase class I"/>
    <property type="match status" value="1"/>
</dbReference>
<keyword evidence="7 9" id="KW-0368">Histidine biosynthesis</keyword>
<dbReference type="PATRIC" id="fig|1202724.3.peg.1325"/>
<accession>A0A0M8MA19</accession>
<name>A0A0M8MA19_9FLAO</name>
<evidence type="ECO:0000256" key="10">
    <source>
        <dbReference type="RuleBase" id="RU003657"/>
    </source>
</evidence>
<organism evidence="12 13">
    <name type="scientific">Flavobacterium akiainvivens</name>
    <dbReference type="NCBI Taxonomy" id="1202724"/>
    <lineage>
        <taxon>Bacteria</taxon>
        <taxon>Pseudomonadati</taxon>
        <taxon>Bacteroidota</taxon>
        <taxon>Flavobacteriia</taxon>
        <taxon>Flavobacteriales</taxon>
        <taxon>Flavobacteriaceae</taxon>
        <taxon>Flavobacterium</taxon>
    </lineage>
</organism>
<evidence type="ECO:0000256" key="1">
    <source>
        <dbReference type="ARBA" id="ARBA00000901"/>
    </source>
</evidence>
<dbReference type="Pfam" id="PF00977">
    <property type="entry name" value="His_biosynth"/>
    <property type="match status" value="1"/>
</dbReference>
<evidence type="ECO:0000256" key="5">
    <source>
        <dbReference type="ARBA" id="ARBA00022490"/>
    </source>
</evidence>
<comment type="similarity">
    <text evidence="4 9 10">Belongs to the HisA/HisF family.</text>
</comment>
<protein>
    <recommendedName>
        <fullName evidence="9 11">1-(5-phosphoribosyl)-5-[(5-phosphoribosylamino)methylideneamino] imidazole-4-carboxamide isomerase</fullName>
        <ecNumber evidence="9 11">5.3.1.16</ecNumber>
    </recommendedName>
    <alternativeName>
        <fullName evidence="9">Phosphoribosylformimino-5-aminoimidazole carboxamide ribotide isomerase</fullName>
    </alternativeName>
</protein>
<reference evidence="12 13" key="1">
    <citation type="submission" date="2015-08" db="EMBL/GenBank/DDBJ databases">
        <title>Whole genome sequence of Flavobacterium akiainvivens IK-1T, from decaying Wikstroemia oahuensis, an endemic Hawaiian shrub.</title>
        <authorList>
            <person name="Wan X."/>
            <person name="Hou S."/>
            <person name="Saito J."/>
            <person name="Donachie S."/>
        </authorList>
    </citation>
    <scope>NUCLEOTIDE SEQUENCE [LARGE SCALE GENOMIC DNA]</scope>
    <source>
        <strain evidence="12 13">IK-1</strain>
    </source>
</reference>
<dbReference type="InterPro" id="IPR006063">
    <property type="entry name" value="HisA_bact_arch"/>
</dbReference>
<dbReference type="InterPro" id="IPR023016">
    <property type="entry name" value="HisA/PriA"/>
</dbReference>
<dbReference type="HAMAP" id="MF_01014">
    <property type="entry name" value="HisA"/>
    <property type="match status" value="1"/>
</dbReference>
<proteinExistence type="inferred from homology"/>
<dbReference type="UniPathway" id="UPA00031">
    <property type="reaction ID" value="UER00009"/>
</dbReference>
<dbReference type="GO" id="GO:0000162">
    <property type="term" value="P:L-tryptophan biosynthetic process"/>
    <property type="evidence" value="ECO:0007669"/>
    <property type="project" value="TreeGrafter"/>
</dbReference>
<comment type="catalytic activity">
    <reaction evidence="1 9 11">
        <text>1-(5-phospho-beta-D-ribosyl)-5-[(5-phospho-beta-D-ribosylamino)methylideneamino]imidazole-4-carboxamide = 5-[(5-phospho-1-deoxy-D-ribulos-1-ylimino)methylamino]-1-(5-phospho-beta-D-ribosyl)imidazole-4-carboxamide</text>
        <dbReference type="Rhea" id="RHEA:15469"/>
        <dbReference type="ChEBI" id="CHEBI:58435"/>
        <dbReference type="ChEBI" id="CHEBI:58525"/>
        <dbReference type="EC" id="5.3.1.16"/>
    </reaction>
</comment>
<dbReference type="InterPro" id="IPR044524">
    <property type="entry name" value="Isoase_HisA-like"/>
</dbReference>
<keyword evidence="8 9" id="KW-0413">Isomerase</keyword>
<dbReference type="OrthoDB" id="9807749at2"/>
<dbReference type="GO" id="GO:0005737">
    <property type="term" value="C:cytoplasm"/>
    <property type="evidence" value="ECO:0007669"/>
    <property type="project" value="UniProtKB-SubCell"/>
</dbReference>
<dbReference type="STRING" id="1202724.AM493_06385"/>
<comment type="caution">
    <text evidence="12">The sequence shown here is derived from an EMBL/GenBank/DDBJ whole genome shotgun (WGS) entry which is preliminary data.</text>
</comment>
<dbReference type="InterPro" id="IPR011060">
    <property type="entry name" value="RibuloseP-bd_barrel"/>
</dbReference>
<dbReference type="InterPro" id="IPR006062">
    <property type="entry name" value="His_biosynth"/>
</dbReference>
<dbReference type="PANTHER" id="PTHR43090">
    <property type="entry name" value="1-(5-PHOSPHORIBOSYL)-5-[(5-PHOSPHORIBOSYLAMINO)METHYLIDENEAMINO] IMIDAZOLE-4-CARBOXAMIDE ISOMERASE"/>
    <property type="match status" value="1"/>
</dbReference>
<evidence type="ECO:0000313" key="12">
    <source>
        <dbReference type="EMBL" id="KOS05705.1"/>
    </source>
</evidence>
<dbReference type="PANTHER" id="PTHR43090:SF2">
    <property type="entry name" value="1-(5-PHOSPHORIBOSYL)-5-[(5-PHOSPHORIBOSYLAMINO)METHYLIDENEAMINO] IMIDAZOLE-4-CARBOXAMIDE ISOMERASE"/>
    <property type="match status" value="1"/>
</dbReference>
<dbReference type="EMBL" id="LIYD01000005">
    <property type="protein sequence ID" value="KOS05705.1"/>
    <property type="molecule type" value="Genomic_DNA"/>
</dbReference>
<dbReference type="CDD" id="cd04732">
    <property type="entry name" value="HisA"/>
    <property type="match status" value="1"/>
</dbReference>